<dbReference type="AlphaFoldDB" id="A0A7X0JWB7"/>
<keyword evidence="2" id="KW-1185">Reference proteome</keyword>
<name>A0A7X0JWB7_9GAMM</name>
<reference evidence="1 2" key="1">
    <citation type="submission" date="2020-08" db="EMBL/GenBank/DDBJ databases">
        <title>Genomic Encyclopedia of Type Strains, Phase IV (KMG-IV): sequencing the most valuable type-strain genomes for metagenomic binning, comparative biology and taxonomic classification.</title>
        <authorList>
            <person name="Goeker M."/>
        </authorList>
    </citation>
    <scope>NUCLEOTIDE SEQUENCE [LARGE SCALE GENOMIC DNA]</scope>
    <source>
        <strain evidence="1 2">DSM 22368</strain>
    </source>
</reference>
<accession>A0A7X0JWB7</accession>
<sequence length="185" mass="20595">MFDEVSDDTVCSKNKVIMLRVISFLLLLCFSFAEAQLLPSSKAKPEGELALFIAASDSAKYIEEWFTTPPEHGVTISRLKTAKMDKPIVSSFLVTGLTADKKGMYRYVVDAYFVGPEEEIIWGERRYAGGHGKLPRKPNILMADPALDIIMGSDDVDGEYRICAQVTDLVSGKKADNCYSFSYKK</sequence>
<evidence type="ECO:0000313" key="2">
    <source>
        <dbReference type="Proteomes" id="UP000528457"/>
    </source>
</evidence>
<evidence type="ECO:0000313" key="1">
    <source>
        <dbReference type="EMBL" id="MBB6523434.1"/>
    </source>
</evidence>
<comment type="caution">
    <text evidence="1">The sequence shown here is derived from an EMBL/GenBank/DDBJ whole genome shotgun (WGS) entry which is preliminary data.</text>
</comment>
<dbReference type="Proteomes" id="UP000528457">
    <property type="component" value="Unassembled WGS sequence"/>
</dbReference>
<protein>
    <submittedName>
        <fullName evidence="1">Uncharacterized protein</fullName>
    </submittedName>
</protein>
<gene>
    <name evidence="1" type="ORF">HNR48_003736</name>
</gene>
<dbReference type="EMBL" id="JACHHT010000003">
    <property type="protein sequence ID" value="MBB6523434.1"/>
    <property type="molecule type" value="Genomic_DNA"/>
</dbReference>
<proteinExistence type="predicted"/>
<organism evidence="1 2">
    <name type="scientific">Pseudoteredinibacter isoporae</name>
    <dbReference type="NCBI Taxonomy" id="570281"/>
    <lineage>
        <taxon>Bacteria</taxon>
        <taxon>Pseudomonadati</taxon>
        <taxon>Pseudomonadota</taxon>
        <taxon>Gammaproteobacteria</taxon>
        <taxon>Cellvibrionales</taxon>
        <taxon>Cellvibrionaceae</taxon>
        <taxon>Pseudoteredinibacter</taxon>
    </lineage>
</organism>
<dbReference type="RefSeq" id="WP_166847847.1">
    <property type="nucleotide sequence ID" value="NZ_JAAONY010000003.1"/>
</dbReference>
<dbReference type="InParanoid" id="A0A7X0JWB7"/>